<keyword evidence="1" id="KW-0472">Membrane</keyword>
<dbReference type="PROSITE" id="PS51257">
    <property type="entry name" value="PROKAR_LIPOPROTEIN"/>
    <property type="match status" value="1"/>
</dbReference>
<dbReference type="EMBL" id="AUXW01000079">
    <property type="protein sequence ID" value="KKE84970.1"/>
    <property type="molecule type" value="Genomic_DNA"/>
</dbReference>
<name>A0A0F6AFI6_9GAMM</name>
<reference evidence="2 3" key="1">
    <citation type="journal article" date="2015" name="BMC Genomics">
        <title>Genome mining reveals unlocked bioactive potential of marine Gram-negative bacteria.</title>
        <authorList>
            <person name="Machado H."/>
            <person name="Sonnenschein E.C."/>
            <person name="Melchiorsen J."/>
            <person name="Gram L."/>
        </authorList>
    </citation>
    <scope>NUCLEOTIDE SEQUENCE [LARGE SCALE GENOMIC DNA]</scope>
    <source>
        <strain evidence="2 3">S4054</strain>
    </source>
</reference>
<keyword evidence="1" id="KW-0812">Transmembrane</keyword>
<comment type="caution">
    <text evidence="2">The sequence shown here is derived from an EMBL/GenBank/DDBJ whole genome shotgun (WGS) entry which is preliminary data.</text>
</comment>
<organism evidence="2 3">
    <name type="scientific">Pseudoalteromonas luteoviolacea S4054</name>
    <dbReference type="NCBI Taxonomy" id="1129367"/>
    <lineage>
        <taxon>Bacteria</taxon>
        <taxon>Pseudomonadati</taxon>
        <taxon>Pseudomonadota</taxon>
        <taxon>Gammaproteobacteria</taxon>
        <taxon>Alteromonadales</taxon>
        <taxon>Pseudoalteromonadaceae</taxon>
        <taxon>Pseudoalteromonas</taxon>
    </lineage>
</organism>
<sequence length="99" mass="11248">MSELIREVVATVLFIIACIALYIIFTDDFNLLFCALVPICFLSAYFIWPKQKNREKGMTALDMIEAVILFPVECIIWISRLLYRFLGFIAGGKEGGGFD</sequence>
<evidence type="ECO:0000313" key="3">
    <source>
        <dbReference type="Proteomes" id="UP000033434"/>
    </source>
</evidence>
<dbReference type="RefSeq" id="WP_046354655.1">
    <property type="nucleotide sequence ID" value="NZ_AUXW01000079.1"/>
</dbReference>
<feature type="transmembrane region" description="Helical" evidence="1">
    <location>
        <begin position="7"/>
        <end position="24"/>
    </location>
</feature>
<dbReference type="PATRIC" id="fig|1129367.4.peg.818"/>
<dbReference type="Proteomes" id="UP000033434">
    <property type="component" value="Unassembled WGS sequence"/>
</dbReference>
<proteinExistence type="predicted"/>
<accession>A0A0F6AFI6</accession>
<protein>
    <submittedName>
        <fullName evidence="2">Uncharacterized protein</fullName>
    </submittedName>
</protein>
<evidence type="ECO:0000256" key="1">
    <source>
        <dbReference type="SAM" id="Phobius"/>
    </source>
</evidence>
<feature type="transmembrane region" description="Helical" evidence="1">
    <location>
        <begin position="60"/>
        <end position="78"/>
    </location>
</feature>
<feature type="transmembrane region" description="Helical" evidence="1">
    <location>
        <begin position="30"/>
        <end position="48"/>
    </location>
</feature>
<gene>
    <name evidence="2" type="ORF">N479_05940</name>
</gene>
<dbReference type="AlphaFoldDB" id="A0A0F6AFI6"/>
<keyword evidence="1" id="KW-1133">Transmembrane helix</keyword>
<evidence type="ECO:0000313" key="2">
    <source>
        <dbReference type="EMBL" id="KKE84970.1"/>
    </source>
</evidence>